<dbReference type="SUPFAM" id="SSF46785">
    <property type="entry name" value="Winged helix' DNA-binding domain"/>
    <property type="match status" value="1"/>
</dbReference>
<organism evidence="2">
    <name type="scientific">Candidatus Aramenus sulfurataquae</name>
    <dbReference type="NCBI Taxonomy" id="1326980"/>
    <lineage>
        <taxon>Archaea</taxon>
        <taxon>Thermoproteota</taxon>
        <taxon>Thermoprotei</taxon>
        <taxon>Sulfolobales</taxon>
        <taxon>Sulfolobaceae</taxon>
        <taxon>Candidatus Aramenus</taxon>
    </lineage>
</organism>
<dbReference type="InterPro" id="IPR005471">
    <property type="entry name" value="Tscrpt_reg_IclR_N"/>
</dbReference>
<reference evidence="2" key="1">
    <citation type="submission" date="2015-03" db="EMBL/GenBank/DDBJ databases">
        <title>Metagenome Sequencing of an Archaeal-Dominated Microbial Community from a Hot Spring at the Los Azufres Geothermal Field, Mexico.</title>
        <authorList>
            <person name="Servin-Garciduenas L.E."/>
            <person name="Martinez-Romero E."/>
        </authorList>
    </citation>
    <scope>NUCLEOTIDE SEQUENCE [LARGE SCALE GENOMIC DNA]</scope>
    <source>
        <strain evidence="2">AZ1-454</strain>
    </source>
</reference>
<evidence type="ECO:0000313" key="2">
    <source>
        <dbReference type="EMBL" id="KJR78299.1"/>
    </source>
</evidence>
<comment type="caution">
    <text evidence="2">The sequence shown here is derived from an EMBL/GenBank/DDBJ whole genome shotgun (WGS) entry which is preliminary data.</text>
</comment>
<dbReference type="InterPro" id="IPR036390">
    <property type="entry name" value="WH_DNA-bd_sf"/>
</dbReference>
<accession>A0A0F2LNB4</accession>
<dbReference type="CDD" id="cd00090">
    <property type="entry name" value="HTH_ARSR"/>
    <property type="match status" value="1"/>
</dbReference>
<reference evidence="3" key="2">
    <citation type="submission" date="2022-05" db="EMBL/GenBank/DDBJ databases">
        <title>Metagenome Sequencing of an Archaeal-Dominated Microbial Community from a Hot Spring at the Los Azufres Geothermal Field, Mexico.</title>
        <authorList>
            <person name="Marin-Paredes R."/>
            <person name="Martinez-Romero E."/>
            <person name="Servin-Garciduenas L.E."/>
        </authorList>
    </citation>
    <scope>NUCLEOTIDE SEQUENCE</scope>
    <source>
        <strain evidence="3">AZ1-454</strain>
    </source>
</reference>
<evidence type="ECO:0000259" key="1">
    <source>
        <dbReference type="Pfam" id="PF09339"/>
    </source>
</evidence>
<dbReference type="EMBL" id="JZWS01000143">
    <property type="protein sequence ID" value="KJR78299.1"/>
    <property type="molecule type" value="Genomic_DNA"/>
</dbReference>
<dbReference type="InterPro" id="IPR011991">
    <property type="entry name" value="ArsR-like_HTH"/>
</dbReference>
<name>A0A0F2LNB4_9CREN</name>
<sequence length="106" mass="11877">MLNVTLLTLDVLAGALTFFVSREVMTWLINRKKEVLMSSSVSANEEKVLEAIRNGAKTLNEIMKHTGLPKSTAYKALKRLLREGKVEKVVNGGNVRYVEKVKSEKD</sequence>
<gene>
    <name evidence="3" type="ORF">TQ35_007915</name>
    <name evidence="2" type="ORF">TQ35_08040</name>
</gene>
<feature type="domain" description="HTH iclR-type" evidence="1">
    <location>
        <begin position="48"/>
        <end position="88"/>
    </location>
</feature>
<dbReference type="Pfam" id="PF09339">
    <property type="entry name" value="HTH_IclR"/>
    <property type="match status" value="1"/>
</dbReference>
<dbReference type="GO" id="GO:0006355">
    <property type="term" value="P:regulation of DNA-templated transcription"/>
    <property type="evidence" value="ECO:0007669"/>
    <property type="project" value="InterPro"/>
</dbReference>
<dbReference type="GO" id="GO:0003677">
    <property type="term" value="F:DNA binding"/>
    <property type="evidence" value="ECO:0007669"/>
    <property type="project" value="InterPro"/>
</dbReference>
<proteinExistence type="predicted"/>
<protein>
    <submittedName>
        <fullName evidence="3">Winged helix-turn-helix domain-containing protein</fullName>
    </submittedName>
</protein>
<dbReference type="EMBL" id="JZWS02000009">
    <property type="protein sequence ID" value="MCL7344483.1"/>
    <property type="molecule type" value="Genomic_DNA"/>
</dbReference>
<dbReference type="InterPro" id="IPR036388">
    <property type="entry name" value="WH-like_DNA-bd_sf"/>
</dbReference>
<evidence type="ECO:0000313" key="3">
    <source>
        <dbReference type="EMBL" id="MCL7344483.1"/>
    </source>
</evidence>
<dbReference type="AlphaFoldDB" id="A0A0F2LNB4"/>
<dbReference type="Gene3D" id="1.10.10.10">
    <property type="entry name" value="Winged helix-like DNA-binding domain superfamily/Winged helix DNA-binding domain"/>
    <property type="match status" value="1"/>
</dbReference>